<keyword evidence="4" id="KW-1185">Reference proteome</keyword>
<dbReference type="RefSeq" id="WP_189767267.1">
    <property type="nucleotide sequence ID" value="NZ_BNCK01000001.1"/>
</dbReference>
<evidence type="ECO:0000313" key="3">
    <source>
        <dbReference type="EMBL" id="GHF81723.1"/>
    </source>
</evidence>
<proteinExistence type="predicted"/>
<comment type="caution">
    <text evidence="3">The sequence shown here is derived from an EMBL/GenBank/DDBJ whole genome shotgun (WGS) entry which is preliminary data.</text>
</comment>
<keyword evidence="1" id="KW-0812">Transmembrane</keyword>
<gene>
    <name evidence="3" type="ORF">GCM10017161_06510</name>
</gene>
<dbReference type="Proteomes" id="UP000623842">
    <property type="component" value="Unassembled WGS sequence"/>
</dbReference>
<evidence type="ECO:0000256" key="1">
    <source>
        <dbReference type="SAM" id="Phobius"/>
    </source>
</evidence>
<dbReference type="EMBL" id="BNCK01000001">
    <property type="protein sequence ID" value="GHF81723.1"/>
    <property type="molecule type" value="Genomic_DNA"/>
</dbReference>
<feature type="domain" description="DUF3955" evidence="2">
    <location>
        <begin position="7"/>
        <end position="64"/>
    </location>
</feature>
<keyword evidence="1" id="KW-0472">Membrane</keyword>
<dbReference type="InterPro" id="IPR025016">
    <property type="entry name" value="DUF3955"/>
</dbReference>
<evidence type="ECO:0000313" key="4">
    <source>
        <dbReference type="Proteomes" id="UP000623842"/>
    </source>
</evidence>
<keyword evidence="1" id="KW-1133">Transmembrane helix</keyword>
<evidence type="ECO:0000259" key="2">
    <source>
        <dbReference type="Pfam" id="PF13127"/>
    </source>
</evidence>
<dbReference type="AlphaFoldDB" id="A0A919BDP1"/>
<reference evidence="3" key="2">
    <citation type="submission" date="2020-09" db="EMBL/GenBank/DDBJ databases">
        <authorList>
            <person name="Sun Q."/>
            <person name="Kim S."/>
        </authorList>
    </citation>
    <scope>NUCLEOTIDE SEQUENCE</scope>
    <source>
        <strain evidence="3">KCTC 42731</strain>
    </source>
</reference>
<dbReference type="Pfam" id="PF13127">
    <property type="entry name" value="DUF3955"/>
    <property type="match status" value="1"/>
</dbReference>
<name>A0A919BDP1_9GAMM</name>
<feature type="transmembrane region" description="Helical" evidence="1">
    <location>
        <begin position="41"/>
        <end position="63"/>
    </location>
</feature>
<sequence length="70" mass="7907">MKFITTYKLSIALLIISLICLVSYQLQGSYIDENGMLVEPFALIPLFWLCLVLAAVSGLVTFFKEFIKNT</sequence>
<organism evidence="3 4">
    <name type="scientific">Thalassotalea marina</name>
    <dbReference type="NCBI Taxonomy" id="1673741"/>
    <lineage>
        <taxon>Bacteria</taxon>
        <taxon>Pseudomonadati</taxon>
        <taxon>Pseudomonadota</taxon>
        <taxon>Gammaproteobacteria</taxon>
        <taxon>Alteromonadales</taxon>
        <taxon>Colwelliaceae</taxon>
        <taxon>Thalassotalea</taxon>
    </lineage>
</organism>
<protein>
    <recommendedName>
        <fullName evidence="2">DUF3955 domain-containing protein</fullName>
    </recommendedName>
</protein>
<reference evidence="3" key="1">
    <citation type="journal article" date="2014" name="Int. J. Syst. Evol. Microbiol.">
        <title>Complete genome sequence of Corynebacterium casei LMG S-19264T (=DSM 44701T), isolated from a smear-ripened cheese.</title>
        <authorList>
            <consortium name="US DOE Joint Genome Institute (JGI-PGF)"/>
            <person name="Walter F."/>
            <person name="Albersmeier A."/>
            <person name="Kalinowski J."/>
            <person name="Ruckert C."/>
        </authorList>
    </citation>
    <scope>NUCLEOTIDE SEQUENCE</scope>
    <source>
        <strain evidence="3">KCTC 42731</strain>
    </source>
</reference>
<accession>A0A919BDP1</accession>